<comment type="caution">
    <text evidence="1">The sequence shown here is derived from an EMBL/GenBank/DDBJ whole genome shotgun (WGS) entry which is preliminary data.</text>
</comment>
<organism evidence="1 2">
    <name type="scientific">Pholiota conissans</name>
    <dbReference type="NCBI Taxonomy" id="109636"/>
    <lineage>
        <taxon>Eukaryota</taxon>
        <taxon>Fungi</taxon>
        <taxon>Dikarya</taxon>
        <taxon>Basidiomycota</taxon>
        <taxon>Agaricomycotina</taxon>
        <taxon>Agaricomycetes</taxon>
        <taxon>Agaricomycetidae</taxon>
        <taxon>Agaricales</taxon>
        <taxon>Agaricineae</taxon>
        <taxon>Strophariaceae</taxon>
        <taxon>Pholiota</taxon>
    </lineage>
</organism>
<reference evidence="1" key="1">
    <citation type="submission" date="2020-11" db="EMBL/GenBank/DDBJ databases">
        <authorList>
            <consortium name="DOE Joint Genome Institute"/>
            <person name="Ahrendt S."/>
            <person name="Riley R."/>
            <person name="Andreopoulos W."/>
            <person name="Labutti K."/>
            <person name="Pangilinan J."/>
            <person name="Ruiz-Duenas F.J."/>
            <person name="Barrasa J.M."/>
            <person name="Sanchez-Garcia M."/>
            <person name="Camarero S."/>
            <person name="Miyauchi S."/>
            <person name="Serrano A."/>
            <person name="Linde D."/>
            <person name="Babiker R."/>
            <person name="Drula E."/>
            <person name="Ayuso-Fernandez I."/>
            <person name="Pacheco R."/>
            <person name="Padilla G."/>
            <person name="Ferreira P."/>
            <person name="Barriuso J."/>
            <person name="Kellner H."/>
            <person name="Castanera R."/>
            <person name="Alfaro M."/>
            <person name="Ramirez L."/>
            <person name="Pisabarro A.G."/>
            <person name="Kuo A."/>
            <person name="Tritt A."/>
            <person name="Lipzen A."/>
            <person name="He G."/>
            <person name="Yan M."/>
            <person name="Ng V."/>
            <person name="Cullen D."/>
            <person name="Martin F."/>
            <person name="Rosso M.-N."/>
            <person name="Henrissat B."/>
            <person name="Hibbett D."/>
            <person name="Martinez A.T."/>
            <person name="Grigoriev I.V."/>
        </authorList>
    </citation>
    <scope>NUCLEOTIDE SEQUENCE</scope>
    <source>
        <strain evidence="1">CIRM-BRFM 674</strain>
    </source>
</reference>
<name>A0A9P5YQJ3_9AGAR</name>
<proteinExistence type="predicted"/>
<keyword evidence="2" id="KW-1185">Reference proteome</keyword>
<dbReference type="Proteomes" id="UP000807469">
    <property type="component" value="Unassembled WGS sequence"/>
</dbReference>
<gene>
    <name evidence="1" type="ORF">BDN70DRAFT_885307</name>
</gene>
<accession>A0A9P5YQJ3</accession>
<evidence type="ECO:0000313" key="1">
    <source>
        <dbReference type="EMBL" id="KAF9474017.1"/>
    </source>
</evidence>
<dbReference type="EMBL" id="MU155402">
    <property type="protein sequence ID" value="KAF9474017.1"/>
    <property type="molecule type" value="Genomic_DNA"/>
</dbReference>
<protein>
    <submittedName>
        <fullName evidence="1">Uncharacterized protein</fullName>
    </submittedName>
</protein>
<sequence>MSFPQRTLTTHQHRSTSTNASYCSQRLNSLPSCRSLARNIEFGYLERAVHTNVPILGAGTGESVLSVLVRSGADLKELLVQFLLADPQHRLGTTPTCFPECNSFWRILLGRVAAPAVPPSVVTVSFTWCCYFISLNGSQKRYSPIYSPSNPRLFTKYVRSGTLDSHLRTLHRIRTPVLQAISLLRLIFALVGCLR</sequence>
<dbReference type="AlphaFoldDB" id="A0A9P5YQJ3"/>
<evidence type="ECO:0000313" key="2">
    <source>
        <dbReference type="Proteomes" id="UP000807469"/>
    </source>
</evidence>